<dbReference type="PROSITE" id="PS00107">
    <property type="entry name" value="PROTEIN_KINASE_ATP"/>
    <property type="match status" value="1"/>
</dbReference>
<dbReference type="Pfam" id="PF13516">
    <property type="entry name" value="LRR_6"/>
    <property type="match status" value="2"/>
</dbReference>
<dbReference type="InterPro" id="IPR017441">
    <property type="entry name" value="Protein_kinase_ATP_BS"/>
</dbReference>
<evidence type="ECO:0000256" key="9">
    <source>
        <dbReference type="ARBA" id="ARBA00022741"/>
    </source>
</evidence>
<evidence type="ECO:0000256" key="15">
    <source>
        <dbReference type="ARBA" id="ARBA00023180"/>
    </source>
</evidence>
<evidence type="ECO:0000256" key="17">
    <source>
        <dbReference type="ARBA" id="ARBA00048679"/>
    </source>
</evidence>
<sequence length="834" mass="91975">MVTRVIMTDDDSQSLCFLCFLLFFFITAIAVAGDSLDSDREVLLSLKSYLESRNPQNRGLYTEWKMENQDVVCQWPGIICTPQRSRVTGINLTDSTISGPLFKNFSALTELTYLDLSRNTIEGEIPDDLSRCHNLKHLNLSHNILEGELSLPGLSNLEVLDLSLNRITGDIQSSFPLFCNSLVVANLSTNNFTGRIDDIFNGCRNLKYVDFSSNRFSGEVWTGFGRLVEFSVADNHLSGNISASMFRGNCTLQMLDLSGNAFGGEFPGQVSNCQNLNVLNLWGNKFTGNIPAEIGSISSLKETNLEETFKKSLGDSRKLDLGYNNFSGQLPTEISQIQSLKFLILAYNNFSGDIPQEYGNMPGLQALDLSFNKLTGSIPASFGKLTSLLWLMLANNSLSGEIPREIGNCTSLLWFNVANNQLSGRFHPELTRMGSNPSPTFEVNRQNKDKIIAGSGECLAMKRWIPAEFPPFNFVYAILTKKSCRSLWDHVLKGYGLFPVCSAGSTLSKFNISYNPFISGAIPTTGQVATFDKDSFLGNPLLRFPSFFNQSGNNTRKISNQVLGNRPRTLLLIWISLALALAFIACLVVSGIVLMVVKASREAEIDLLDGSKTRHDMTSSSGGSSPWLSGKIKVIRLDKSTFTYADILKATSNFSEERVVGRGGYGTVYRGVLPDGREVAVKKLQREGTEAEKEFRAEMEVLSANAFGDWAHPNLVRLYGWCLDGSEKILVHEYMGGGSLEELITDKTKLQWKKRNMTAKGSPITLSGTKPGNGAEQMTELLKIGVKCTADHPQARPNMKEVLAMLVKISGKAELFNGLSSQGYIEITSLLSDR</sequence>
<evidence type="ECO:0000256" key="13">
    <source>
        <dbReference type="ARBA" id="ARBA00023136"/>
    </source>
</evidence>
<name>A0A7G2E2T2_ARATH</name>
<keyword evidence="7" id="KW-0732">Signal</keyword>
<organism evidence="21 22">
    <name type="scientific">Arabidopsis thaliana</name>
    <name type="common">Mouse-ear cress</name>
    <dbReference type="NCBI Taxonomy" id="3702"/>
    <lineage>
        <taxon>Eukaryota</taxon>
        <taxon>Viridiplantae</taxon>
        <taxon>Streptophyta</taxon>
        <taxon>Embryophyta</taxon>
        <taxon>Tracheophyta</taxon>
        <taxon>Spermatophyta</taxon>
        <taxon>Magnoliopsida</taxon>
        <taxon>eudicotyledons</taxon>
        <taxon>Gunneridae</taxon>
        <taxon>Pentapetalae</taxon>
        <taxon>rosids</taxon>
        <taxon>malvids</taxon>
        <taxon>Brassicales</taxon>
        <taxon>Brassicaceae</taxon>
        <taxon>Camelineae</taxon>
        <taxon>Arabidopsis</taxon>
    </lineage>
</organism>
<comment type="catalytic activity">
    <reaction evidence="16">
        <text>L-threonyl-[protein] + ATP = O-phospho-L-threonyl-[protein] + ADP + H(+)</text>
        <dbReference type="Rhea" id="RHEA:46608"/>
        <dbReference type="Rhea" id="RHEA-COMP:11060"/>
        <dbReference type="Rhea" id="RHEA-COMP:11605"/>
        <dbReference type="ChEBI" id="CHEBI:15378"/>
        <dbReference type="ChEBI" id="CHEBI:30013"/>
        <dbReference type="ChEBI" id="CHEBI:30616"/>
        <dbReference type="ChEBI" id="CHEBI:61977"/>
        <dbReference type="ChEBI" id="CHEBI:456216"/>
        <dbReference type="EC" id="2.7.11.1"/>
    </reaction>
</comment>
<dbReference type="EMBL" id="LR881466">
    <property type="protein sequence ID" value="CAD5317187.1"/>
    <property type="molecule type" value="Genomic_DNA"/>
</dbReference>
<keyword evidence="3" id="KW-0723">Serine/threonine-protein kinase</keyword>
<keyword evidence="15" id="KW-0325">Glycoprotein</keyword>
<feature type="transmembrane region" description="Helical" evidence="19">
    <location>
        <begin position="571"/>
        <end position="597"/>
    </location>
</feature>
<dbReference type="AlphaFoldDB" id="A0A7G2E2T2"/>
<dbReference type="GO" id="GO:0004674">
    <property type="term" value="F:protein serine/threonine kinase activity"/>
    <property type="evidence" value="ECO:0007669"/>
    <property type="project" value="UniProtKB-KW"/>
</dbReference>
<dbReference type="SMART" id="SM00369">
    <property type="entry name" value="LRR_TYP"/>
    <property type="match status" value="4"/>
</dbReference>
<dbReference type="Pfam" id="PF00560">
    <property type="entry name" value="LRR_1"/>
    <property type="match status" value="4"/>
</dbReference>
<keyword evidence="14" id="KW-0675">Receptor</keyword>
<evidence type="ECO:0000313" key="21">
    <source>
        <dbReference type="EMBL" id="CAD5317187.1"/>
    </source>
</evidence>
<dbReference type="InterPro" id="IPR032675">
    <property type="entry name" value="LRR_dom_sf"/>
</dbReference>
<dbReference type="Gene3D" id="3.80.10.10">
    <property type="entry name" value="Ribonuclease Inhibitor"/>
    <property type="match status" value="4"/>
</dbReference>
<keyword evidence="13 19" id="KW-0472">Membrane</keyword>
<dbReference type="Proteomes" id="UP000516314">
    <property type="component" value="Chromosome 1"/>
</dbReference>
<dbReference type="FunFam" id="3.80.10.10:FF:000691">
    <property type="entry name" value="Putative LRR receptor-like serine/threonine-protein kinase"/>
    <property type="match status" value="1"/>
</dbReference>
<evidence type="ECO:0000256" key="6">
    <source>
        <dbReference type="ARBA" id="ARBA00022692"/>
    </source>
</evidence>
<evidence type="ECO:0000256" key="10">
    <source>
        <dbReference type="ARBA" id="ARBA00022777"/>
    </source>
</evidence>
<dbReference type="GO" id="GO:0016020">
    <property type="term" value="C:membrane"/>
    <property type="evidence" value="ECO:0007669"/>
    <property type="project" value="UniProtKB-SubCell"/>
</dbReference>
<dbReference type="Pfam" id="PF08263">
    <property type="entry name" value="LRRNT_2"/>
    <property type="match status" value="1"/>
</dbReference>
<evidence type="ECO:0000256" key="11">
    <source>
        <dbReference type="ARBA" id="ARBA00022840"/>
    </source>
</evidence>
<dbReference type="PROSITE" id="PS51450">
    <property type="entry name" value="LRR"/>
    <property type="match status" value="1"/>
</dbReference>
<dbReference type="InterPro" id="IPR001611">
    <property type="entry name" value="Leu-rich_rpt"/>
</dbReference>
<evidence type="ECO:0000256" key="5">
    <source>
        <dbReference type="ARBA" id="ARBA00022679"/>
    </source>
</evidence>
<keyword evidence="6 19" id="KW-0812">Transmembrane</keyword>
<keyword evidence="8" id="KW-0677">Repeat</keyword>
<proteinExistence type="predicted"/>
<dbReference type="EC" id="2.7.11.1" evidence="2"/>
<evidence type="ECO:0000256" key="4">
    <source>
        <dbReference type="ARBA" id="ARBA00022614"/>
    </source>
</evidence>
<dbReference type="PANTHER" id="PTHR48007">
    <property type="entry name" value="LEUCINE-RICH REPEAT RECEPTOR-LIKE PROTEIN KINASE PXC1"/>
    <property type="match status" value="1"/>
</dbReference>
<keyword evidence="4" id="KW-0433">Leucine-rich repeat</keyword>
<dbReference type="SUPFAM" id="SSF52058">
    <property type="entry name" value="L domain-like"/>
    <property type="match status" value="2"/>
</dbReference>
<keyword evidence="12 19" id="KW-1133">Transmembrane helix</keyword>
<dbReference type="FunFam" id="3.30.200.20:FF:000150">
    <property type="entry name" value="serine/threonine-protein kinase BRI1-like 2"/>
    <property type="match status" value="1"/>
</dbReference>
<evidence type="ECO:0000256" key="14">
    <source>
        <dbReference type="ARBA" id="ARBA00023170"/>
    </source>
</evidence>
<feature type="domain" description="Protein kinase" evidence="20">
    <location>
        <begin position="654"/>
        <end position="834"/>
    </location>
</feature>
<evidence type="ECO:0000256" key="16">
    <source>
        <dbReference type="ARBA" id="ARBA00047899"/>
    </source>
</evidence>
<evidence type="ECO:0000256" key="7">
    <source>
        <dbReference type="ARBA" id="ARBA00022729"/>
    </source>
</evidence>
<comment type="catalytic activity">
    <reaction evidence="17">
        <text>L-seryl-[protein] + ATP = O-phospho-L-seryl-[protein] + ADP + H(+)</text>
        <dbReference type="Rhea" id="RHEA:17989"/>
        <dbReference type="Rhea" id="RHEA-COMP:9863"/>
        <dbReference type="Rhea" id="RHEA-COMP:11604"/>
        <dbReference type="ChEBI" id="CHEBI:15378"/>
        <dbReference type="ChEBI" id="CHEBI:29999"/>
        <dbReference type="ChEBI" id="CHEBI:30616"/>
        <dbReference type="ChEBI" id="CHEBI:83421"/>
        <dbReference type="ChEBI" id="CHEBI:456216"/>
        <dbReference type="EC" id="2.7.11.1"/>
    </reaction>
</comment>
<reference evidence="21 22" key="1">
    <citation type="submission" date="2020-09" db="EMBL/GenBank/DDBJ databases">
        <authorList>
            <person name="Ashkenazy H."/>
        </authorList>
    </citation>
    <scope>NUCLEOTIDE SEQUENCE [LARGE SCALE GENOMIC DNA]</scope>
    <source>
        <strain evidence="22">cv. Cdm-0</strain>
    </source>
</reference>
<evidence type="ECO:0000259" key="20">
    <source>
        <dbReference type="PROSITE" id="PS50011"/>
    </source>
</evidence>
<dbReference type="InterPro" id="IPR000719">
    <property type="entry name" value="Prot_kinase_dom"/>
</dbReference>
<dbReference type="InterPro" id="IPR011009">
    <property type="entry name" value="Kinase-like_dom_sf"/>
</dbReference>
<dbReference type="Pfam" id="PF00069">
    <property type="entry name" value="Pkinase"/>
    <property type="match status" value="1"/>
</dbReference>
<keyword evidence="11 18" id="KW-0067">ATP-binding</keyword>
<dbReference type="Gene3D" id="3.30.200.20">
    <property type="entry name" value="Phosphorylase Kinase, domain 1"/>
    <property type="match status" value="1"/>
</dbReference>
<keyword evidence="5" id="KW-0808">Transferase</keyword>
<dbReference type="InterPro" id="IPR046959">
    <property type="entry name" value="PRK1-6/SRF4-like"/>
</dbReference>
<dbReference type="PROSITE" id="PS50011">
    <property type="entry name" value="PROTEIN_KINASE_DOM"/>
    <property type="match status" value="1"/>
</dbReference>
<dbReference type="InterPro" id="IPR013210">
    <property type="entry name" value="LRR_N_plant-typ"/>
</dbReference>
<evidence type="ECO:0000256" key="2">
    <source>
        <dbReference type="ARBA" id="ARBA00012513"/>
    </source>
</evidence>
<evidence type="ECO:0000256" key="3">
    <source>
        <dbReference type="ARBA" id="ARBA00022527"/>
    </source>
</evidence>
<dbReference type="GO" id="GO:0005524">
    <property type="term" value="F:ATP binding"/>
    <property type="evidence" value="ECO:0007669"/>
    <property type="project" value="UniProtKB-UniRule"/>
</dbReference>
<feature type="binding site" evidence="18">
    <location>
        <position position="683"/>
    </location>
    <ligand>
        <name>ATP</name>
        <dbReference type="ChEBI" id="CHEBI:30616"/>
    </ligand>
</feature>
<comment type="subcellular location">
    <subcellularLocation>
        <location evidence="1">Membrane</location>
        <topology evidence="1">Single-pass type I membrane protein</topology>
    </subcellularLocation>
</comment>
<evidence type="ECO:0000256" key="8">
    <source>
        <dbReference type="ARBA" id="ARBA00022737"/>
    </source>
</evidence>
<evidence type="ECO:0000256" key="1">
    <source>
        <dbReference type="ARBA" id="ARBA00004479"/>
    </source>
</evidence>
<gene>
    <name evidence="21" type="ORF">AT9943_LOCUS5472</name>
</gene>
<dbReference type="Pfam" id="PF13855">
    <property type="entry name" value="LRR_8"/>
    <property type="match status" value="2"/>
</dbReference>
<keyword evidence="10" id="KW-0418">Kinase</keyword>
<evidence type="ECO:0000313" key="22">
    <source>
        <dbReference type="Proteomes" id="UP000516314"/>
    </source>
</evidence>
<dbReference type="SUPFAM" id="SSF56112">
    <property type="entry name" value="Protein kinase-like (PK-like)"/>
    <property type="match status" value="1"/>
</dbReference>
<protein>
    <recommendedName>
        <fullName evidence="2">non-specific serine/threonine protein kinase</fullName>
        <ecNumber evidence="2">2.7.11.1</ecNumber>
    </recommendedName>
</protein>
<dbReference type="PANTHER" id="PTHR48007:SF76">
    <property type="entry name" value="OS03G0145102 PROTEIN"/>
    <property type="match status" value="1"/>
</dbReference>
<evidence type="ECO:0000256" key="18">
    <source>
        <dbReference type="PROSITE-ProRule" id="PRU10141"/>
    </source>
</evidence>
<evidence type="ECO:0000256" key="19">
    <source>
        <dbReference type="SAM" id="Phobius"/>
    </source>
</evidence>
<keyword evidence="9 18" id="KW-0547">Nucleotide-binding</keyword>
<accession>A0A7G2E2T2</accession>
<dbReference type="FunFam" id="3.80.10.10:FF:000620">
    <property type="entry name" value="Putative LRR receptor-like serine/threonine-protein kinase"/>
    <property type="match status" value="1"/>
</dbReference>
<dbReference type="InterPro" id="IPR003591">
    <property type="entry name" value="Leu-rich_rpt_typical-subtyp"/>
</dbReference>
<evidence type="ECO:0000256" key="12">
    <source>
        <dbReference type="ARBA" id="ARBA00022989"/>
    </source>
</evidence>